<proteinExistence type="predicted"/>
<keyword evidence="2" id="KW-1185">Reference proteome</keyword>
<evidence type="ECO:0000313" key="2">
    <source>
        <dbReference type="Proteomes" id="UP001164250"/>
    </source>
</evidence>
<dbReference type="Proteomes" id="UP001164250">
    <property type="component" value="Chromosome 4"/>
</dbReference>
<accession>A0ACC1BIZ8</accession>
<evidence type="ECO:0000313" key="1">
    <source>
        <dbReference type="EMBL" id="KAJ0098841.1"/>
    </source>
</evidence>
<name>A0ACC1BIZ8_9ROSI</name>
<comment type="caution">
    <text evidence="1">The sequence shown here is derived from an EMBL/GenBank/DDBJ whole genome shotgun (WGS) entry which is preliminary data.</text>
</comment>
<protein>
    <submittedName>
        <fullName evidence="1">Uncharacterized protein</fullName>
    </submittedName>
</protein>
<reference evidence="2" key="1">
    <citation type="journal article" date="2023" name="G3 (Bethesda)">
        <title>Genome assembly and association tests identify interacting loci associated with vigor, precocity, and sex in interspecific pistachio rootstocks.</title>
        <authorList>
            <person name="Palmer W."/>
            <person name="Jacygrad E."/>
            <person name="Sagayaradj S."/>
            <person name="Cavanaugh K."/>
            <person name="Han R."/>
            <person name="Bertier L."/>
            <person name="Beede B."/>
            <person name="Kafkas S."/>
            <person name="Golino D."/>
            <person name="Preece J."/>
            <person name="Michelmore R."/>
        </authorList>
    </citation>
    <scope>NUCLEOTIDE SEQUENCE [LARGE SCALE GENOMIC DNA]</scope>
</reference>
<sequence>MGNPHVLAIPFPAQGHVIPLMELSQCLLKHGIRITFVNTDDKHKQLMDALAMKDGVGNQIQLVSVPLGLHSPEISGQVTEKLVEVVSRVMPKKVEELMEQINASDGDKITCVLADPLLKWAMEIAMEKRIKRAAFYCASATQLVFRARNQKLIDDGIIDNDGTPKKEMFQLSPNMPAMKTAHIAFVGLGSTKLQKLFFQTSVRNSQSFELAEWVLCNSTYDLEPAVFEFDPKFIPIGPLLASNRLGDTAGSFWQEDLTCLKWLDQQQPQSVIYVAFGSTTLLDRTQFQELAMALELSNRPFLLVVRPDITDKINDAYQKGFQDRIATRGHIVSWAPQQKVLAHPSIACFISHCGWNSTMEGISNGVPFLCWPYFGDQMHNENYICNIWRIGLGFNRDGSGIITSEEIKSKVQELLDNGKYKANALNLKERVMNSIKEGGSSYNNFNHFVEWLKA</sequence>
<dbReference type="EMBL" id="CM047900">
    <property type="protein sequence ID" value="KAJ0098841.1"/>
    <property type="molecule type" value="Genomic_DNA"/>
</dbReference>
<organism evidence="1 2">
    <name type="scientific">Pistacia atlantica</name>
    <dbReference type="NCBI Taxonomy" id="434234"/>
    <lineage>
        <taxon>Eukaryota</taxon>
        <taxon>Viridiplantae</taxon>
        <taxon>Streptophyta</taxon>
        <taxon>Embryophyta</taxon>
        <taxon>Tracheophyta</taxon>
        <taxon>Spermatophyta</taxon>
        <taxon>Magnoliopsida</taxon>
        <taxon>eudicotyledons</taxon>
        <taxon>Gunneridae</taxon>
        <taxon>Pentapetalae</taxon>
        <taxon>rosids</taxon>
        <taxon>malvids</taxon>
        <taxon>Sapindales</taxon>
        <taxon>Anacardiaceae</taxon>
        <taxon>Pistacia</taxon>
    </lineage>
</organism>
<gene>
    <name evidence="1" type="ORF">Patl1_21712</name>
</gene>